<reference evidence="14 15" key="1">
    <citation type="journal article" date="2015" name="Genome Biol. Evol.">
        <title>Comparative Genomics of a Bacterivorous Green Alga Reveals Evolutionary Causalities and Consequences of Phago-Mixotrophic Mode of Nutrition.</title>
        <authorList>
            <person name="Burns J.A."/>
            <person name="Paasch A."/>
            <person name="Narechania A."/>
            <person name="Kim E."/>
        </authorList>
    </citation>
    <scope>NUCLEOTIDE SEQUENCE [LARGE SCALE GENOMIC DNA]</scope>
    <source>
        <strain evidence="14 15">PLY_AMNH</strain>
    </source>
</reference>
<evidence type="ECO:0000256" key="1">
    <source>
        <dbReference type="ARBA" id="ARBA00004229"/>
    </source>
</evidence>
<comment type="similarity">
    <text evidence="3">Belongs to the carboxylate-amine ligase family. Glutamate--cysteine ligase type 2 subfamily.</text>
</comment>
<gene>
    <name evidence="14" type="ORF">CYMTET_25135</name>
</gene>
<dbReference type="InterPro" id="IPR006336">
    <property type="entry name" value="GCS2"/>
</dbReference>
<keyword evidence="9" id="KW-0317">Glutathione biosynthesis</keyword>
<evidence type="ECO:0000256" key="11">
    <source>
        <dbReference type="ARBA" id="ARBA00022840"/>
    </source>
</evidence>
<evidence type="ECO:0000256" key="10">
    <source>
        <dbReference type="ARBA" id="ARBA00022741"/>
    </source>
</evidence>
<evidence type="ECO:0000256" key="4">
    <source>
        <dbReference type="ARBA" id="ARBA00011153"/>
    </source>
</evidence>
<dbReference type="PANTHER" id="PTHR34378">
    <property type="entry name" value="GLUTAMATE--CYSTEINE LIGASE, CHLOROPLASTIC"/>
    <property type="match status" value="1"/>
</dbReference>
<keyword evidence="11" id="KW-0067">ATP-binding</keyword>
<keyword evidence="6" id="KW-0150">Chloroplast</keyword>
<comment type="subunit">
    <text evidence="4">Homodimer or monomer when oxidized or reduced, respectively.</text>
</comment>
<sequence>APLETIHMTCGEVNSHLYQVKAIAEELGVGFLGLGFQPKHTVEEIPVMPKGRYRVMKKYMPTVGSMGLDMMFRTCTVQVNLDFENEADMVEKFRVSLALQPIATALFANSPFTEGEPNGFLSMRSHVWTDVDNNRCGDLPFVFEEGFGFKKYVEYMLDVPMYFVYRQGHYIDVTGQSFRDFMEGKLKDLPGEYPTIDDWEQHLSTAFPEVRLKKFLEMRGADSGPFKSICALPALWVGLIYDEAAQKEAMEMVSDWTEEERAYLRDQVPKLGLATPFRDGTVRDLAARTLAISKMGLRSRGFREESFLASLEEVVASGVTPADKLLSAFETRWDGSVDPVYKDVMY</sequence>
<comment type="pathway">
    <text evidence="2">Sulfur metabolism; glutathione biosynthesis; glutathione from L-cysteine and L-glutamate: step 1/2.</text>
</comment>
<protein>
    <recommendedName>
        <fullName evidence="5">glutamate--cysteine ligase</fullName>
        <ecNumber evidence="5">6.3.2.2</ecNumber>
    </recommendedName>
</protein>
<dbReference type="GO" id="GO:0005524">
    <property type="term" value="F:ATP binding"/>
    <property type="evidence" value="ECO:0007669"/>
    <property type="project" value="UniProtKB-KW"/>
</dbReference>
<dbReference type="InterPro" id="IPR014746">
    <property type="entry name" value="Gln_synth/guanido_kin_cat_dom"/>
</dbReference>
<comment type="caution">
    <text evidence="14">The sequence shown here is derived from an EMBL/GenBank/DDBJ whole genome shotgun (WGS) entry which is preliminary data.</text>
</comment>
<dbReference type="EMBL" id="LGRX02013333">
    <property type="protein sequence ID" value="KAK3266226.1"/>
    <property type="molecule type" value="Genomic_DNA"/>
</dbReference>
<dbReference type="EC" id="6.3.2.2" evidence="5"/>
<keyword evidence="10" id="KW-0547">Nucleotide-binding</keyword>
<name>A0AAE0FVY1_9CHLO</name>
<dbReference type="SUPFAM" id="SSF55931">
    <property type="entry name" value="Glutamine synthetase/guanido kinase"/>
    <property type="match status" value="1"/>
</dbReference>
<evidence type="ECO:0000256" key="12">
    <source>
        <dbReference type="ARBA" id="ARBA00022946"/>
    </source>
</evidence>
<dbReference type="Proteomes" id="UP001190700">
    <property type="component" value="Unassembled WGS sequence"/>
</dbReference>
<dbReference type="PANTHER" id="PTHR34378:SF1">
    <property type="entry name" value="GLUTAMATE--CYSTEINE LIGASE, CHLOROPLASTIC"/>
    <property type="match status" value="1"/>
</dbReference>
<evidence type="ECO:0000256" key="5">
    <source>
        <dbReference type="ARBA" id="ARBA00012220"/>
    </source>
</evidence>
<evidence type="ECO:0000313" key="14">
    <source>
        <dbReference type="EMBL" id="KAK3266226.1"/>
    </source>
</evidence>
<dbReference type="GO" id="GO:0006750">
    <property type="term" value="P:glutathione biosynthetic process"/>
    <property type="evidence" value="ECO:0007669"/>
    <property type="project" value="UniProtKB-KW"/>
</dbReference>
<accession>A0AAE0FVY1</accession>
<evidence type="ECO:0000256" key="8">
    <source>
        <dbReference type="ARBA" id="ARBA00022640"/>
    </source>
</evidence>
<feature type="non-terminal residue" evidence="14">
    <location>
        <position position="1"/>
    </location>
</feature>
<keyword evidence="8" id="KW-0934">Plastid</keyword>
<evidence type="ECO:0000256" key="2">
    <source>
        <dbReference type="ARBA" id="ARBA00005006"/>
    </source>
</evidence>
<keyword evidence="12" id="KW-0809">Transit peptide</keyword>
<evidence type="ECO:0000256" key="9">
    <source>
        <dbReference type="ARBA" id="ARBA00022684"/>
    </source>
</evidence>
<dbReference type="Gene3D" id="3.30.590.20">
    <property type="match status" value="1"/>
</dbReference>
<organism evidence="14 15">
    <name type="scientific">Cymbomonas tetramitiformis</name>
    <dbReference type="NCBI Taxonomy" id="36881"/>
    <lineage>
        <taxon>Eukaryota</taxon>
        <taxon>Viridiplantae</taxon>
        <taxon>Chlorophyta</taxon>
        <taxon>Pyramimonadophyceae</taxon>
        <taxon>Pyramimonadales</taxon>
        <taxon>Pyramimonadaceae</taxon>
        <taxon>Cymbomonas</taxon>
    </lineage>
</organism>
<proteinExistence type="inferred from homology"/>
<comment type="subcellular location">
    <subcellularLocation>
        <location evidence="1">Plastid</location>
        <location evidence="1">Chloroplast</location>
    </subcellularLocation>
</comment>
<dbReference type="GO" id="GO:0009507">
    <property type="term" value="C:chloroplast"/>
    <property type="evidence" value="ECO:0007669"/>
    <property type="project" value="UniProtKB-SubCell"/>
</dbReference>
<evidence type="ECO:0000313" key="15">
    <source>
        <dbReference type="Proteomes" id="UP001190700"/>
    </source>
</evidence>
<dbReference type="InterPro" id="IPR011556">
    <property type="entry name" value="Glut_cys_lig_pln_type"/>
</dbReference>
<dbReference type="NCBIfam" id="TIGR01436">
    <property type="entry name" value="glu_cys_lig_pln"/>
    <property type="match status" value="1"/>
</dbReference>
<dbReference type="GO" id="GO:0004357">
    <property type="term" value="F:glutamate-cysteine ligase activity"/>
    <property type="evidence" value="ECO:0007669"/>
    <property type="project" value="UniProtKB-EC"/>
</dbReference>
<evidence type="ECO:0000256" key="6">
    <source>
        <dbReference type="ARBA" id="ARBA00022528"/>
    </source>
</evidence>
<dbReference type="Pfam" id="PF04107">
    <property type="entry name" value="GCS2"/>
    <property type="match status" value="1"/>
</dbReference>
<keyword evidence="15" id="KW-1185">Reference proteome</keyword>
<keyword evidence="13" id="KW-1015">Disulfide bond</keyword>
<keyword evidence="7 14" id="KW-0436">Ligase</keyword>
<evidence type="ECO:0000256" key="13">
    <source>
        <dbReference type="ARBA" id="ARBA00023157"/>
    </source>
</evidence>
<evidence type="ECO:0000256" key="7">
    <source>
        <dbReference type="ARBA" id="ARBA00022598"/>
    </source>
</evidence>
<dbReference type="AlphaFoldDB" id="A0AAE0FVY1"/>
<dbReference type="InterPro" id="IPR035434">
    <property type="entry name" value="GCL_bact_plant"/>
</dbReference>
<evidence type="ECO:0000256" key="3">
    <source>
        <dbReference type="ARBA" id="ARBA00010253"/>
    </source>
</evidence>